<evidence type="ECO:0000256" key="5">
    <source>
        <dbReference type="ARBA" id="ARBA00023136"/>
    </source>
</evidence>
<feature type="transmembrane region" description="Helical" evidence="6">
    <location>
        <begin position="403"/>
        <end position="423"/>
    </location>
</feature>
<accession>A0A1H3JK66</accession>
<dbReference type="PANTHER" id="PTHR43124:SF3">
    <property type="entry name" value="CHLORAMPHENICOL EFFLUX PUMP RV0191"/>
    <property type="match status" value="1"/>
</dbReference>
<dbReference type="Proteomes" id="UP000183417">
    <property type="component" value="Unassembled WGS sequence"/>
</dbReference>
<feature type="transmembrane region" description="Helical" evidence="6">
    <location>
        <begin position="203"/>
        <end position="228"/>
    </location>
</feature>
<dbReference type="GO" id="GO:0005886">
    <property type="term" value="C:plasma membrane"/>
    <property type="evidence" value="ECO:0007669"/>
    <property type="project" value="UniProtKB-SubCell"/>
</dbReference>
<evidence type="ECO:0000259" key="7">
    <source>
        <dbReference type="PROSITE" id="PS50850"/>
    </source>
</evidence>
<name>A0A1H3JK66_9BURK</name>
<feature type="domain" description="Major facilitator superfamily (MFS) profile" evidence="7">
    <location>
        <begin position="49"/>
        <end position="425"/>
    </location>
</feature>
<dbReference type="EMBL" id="FNPE01000004">
    <property type="protein sequence ID" value="SDY39979.1"/>
    <property type="molecule type" value="Genomic_DNA"/>
</dbReference>
<proteinExistence type="predicted"/>
<dbReference type="Pfam" id="PF07690">
    <property type="entry name" value="MFS_1"/>
    <property type="match status" value="1"/>
</dbReference>
<evidence type="ECO:0000313" key="9">
    <source>
        <dbReference type="Proteomes" id="UP000183417"/>
    </source>
</evidence>
<feature type="transmembrane region" description="Helical" evidence="6">
    <location>
        <begin position="372"/>
        <end position="391"/>
    </location>
</feature>
<dbReference type="SUPFAM" id="SSF103473">
    <property type="entry name" value="MFS general substrate transporter"/>
    <property type="match status" value="1"/>
</dbReference>
<protein>
    <submittedName>
        <fullName evidence="8">Predicted arabinose efflux permease, MFS family</fullName>
    </submittedName>
</protein>
<keyword evidence="2" id="KW-1003">Cell membrane</keyword>
<feature type="transmembrane region" description="Helical" evidence="6">
    <location>
        <begin position="314"/>
        <end position="332"/>
    </location>
</feature>
<dbReference type="PANTHER" id="PTHR43124">
    <property type="entry name" value="PURINE EFFLUX PUMP PBUE"/>
    <property type="match status" value="1"/>
</dbReference>
<dbReference type="GO" id="GO:0022857">
    <property type="term" value="F:transmembrane transporter activity"/>
    <property type="evidence" value="ECO:0007669"/>
    <property type="project" value="InterPro"/>
</dbReference>
<evidence type="ECO:0000256" key="6">
    <source>
        <dbReference type="SAM" id="Phobius"/>
    </source>
</evidence>
<evidence type="ECO:0000256" key="3">
    <source>
        <dbReference type="ARBA" id="ARBA00022692"/>
    </source>
</evidence>
<reference evidence="8 9" key="1">
    <citation type="submission" date="2016-10" db="EMBL/GenBank/DDBJ databases">
        <authorList>
            <person name="de Groot N.N."/>
        </authorList>
    </citation>
    <scope>NUCLEOTIDE SEQUENCE [LARGE SCALE GENOMIC DNA]</scope>
    <source>
        <strain evidence="8 9">LMG 24775</strain>
    </source>
</reference>
<dbReference type="InterPro" id="IPR011701">
    <property type="entry name" value="MFS"/>
</dbReference>
<feature type="transmembrane region" description="Helical" evidence="6">
    <location>
        <begin position="146"/>
        <end position="167"/>
    </location>
</feature>
<feature type="transmembrane region" description="Helical" evidence="6">
    <location>
        <begin position="117"/>
        <end position="140"/>
    </location>
</feature>
<keyword evidence="3 6" id="KW-0812">Transmembrane</keyword>
<evidence type="ECO:0000256" key="4">
    <source>
        <dbReference type="ARBA" id="ARBA00022989"/>
    </source>
</evidence>
<feature type="transmembrane region" description="Helical" evidence="6">
    <location>
        <begin position="248"/>
        <end position="269"/>
    </location>
</feature>
<feature type="transmembrane region" description="Helical" evidence="6">
    <location>
        <begin position="281"/>
        <end position="302"/>
    </location>
</feature>
<keyword evidence="4 6" id="KW-1133">Transmembrane helix</keyword>
<evidence type="ECO:0000313" key="8">
    <source>
        <dbReference type="EMBL" id="SDY39979.1"/>
    </source>
</evidence>
<dbReference type="InterPro" id="IPR050189">
    <property type="entry name" value="MFS_Efflux_Transporters"/>
</dbReference>
<feature type="transmembrane region" description="Helical" evidence="6">
    <location>
        <begin position="49"/>
        <end position="77"/>
    </location>
</feature>
<dbReference type="InterPro" id="IPR020846">
    <property type="entry name" value="MFS_dom"/>
</dbReference>
<evidence type="ECO:0000256" key="1">
    <source>
        <dbReference type="ARBA" id="ARBA00004651"/>
    </source>
</evidence>
<dbReference type="Gene3D" id="1.20.1250.20">
    <property type="entry name" value="MFS general substrate transporter like domains"/>
    <property type="match status" value="1"/>
</dbReference>
<comment type="subcellular location">
    <subcellularLocation>
        <location evidence="1">Cell membrane</location>
        <topology evidence="1">Multi-pass membrane protein</topology>
    </subcellularLocation>
</comment>
<evidence type="ECO:0000256" key="2">
    <source>
        <dbReference type="ARBA" id="ARBA00022475"/>
    </source>
</evidence>
<keyword evidence="5 6" id="KW-0472">Membrane</keyword>
<sequence length="431" mass="43797">MYIGFYSYAAYVFSLSRDGGATPPHLFEGIWTMNSSSSTRPEPAARRPWLAVSAVGLATFSVVTTEMLPVGLLTSIAGSLGTSMGRAGLMISLPALLAALFAPLVVMAAGGMDRRRILCGLLALLVLANLASALAPSLIWLLAARVLVGFCMGGIWAIAGGLAARLVPQASMGLATSIIFGGVAAASVLGVPLGALIGDFAGWRWAFGGMAGFSALVLALHMAVLPALPATGSASLRQFSHQLANRRLQAGLALTLLLVAGHFMAFTFVRPLLLTVSGFDAQWMSALLLAYGIAGIAGNFLAGIIAARRTVPSLAAIAMGLLLAPVLFLSVGDSPTGGGAVLLVWGLAYGGVSVGLMTWMMQAAPRAVEIATALYVGVFNIGIALGSWAGGQLVDGWGLHATLWLSGGLAAAALLLSAAMGLAGRNGPVAA</sequence>
<feature type="transmembrane region" description="Helical" evidence="6">
    <location>
        <begin position="338"/>
        <end position="360"/>
    </location>
</feature>
<feature type="transmembrane region" description="Helical" evidence="6">
    <location>
        <begin position="89"/>
        <end position="110"/>
    </location>
</feature>
<dbReference type="InterPro" id="IPR036259">
    <property type="entry name" value="MFS_trans_sf"/>
</dbReference>
<dbReference type="PROSITE" id="PS50850">
    <property type="entry name" value="MFS"/>
    <property type="match status" value="1"/>
</dbReference>
<dbReference type="AlphaFoldDB" id="A0A1H3JK66"/>
<dbReference type="CDD" id="cd17324">
    <property type="entry name" value="MFS_NepI_like"/>
    <property type="match status" value="1"/>
</dbReference>
<organism evidence="8 9">
    <name type="scientific">Delftia lacustris</name>
    <dbReference type="NCBI Taxonomy" id="558537"/>
    <lineage>
        <taxon>Bacteria</taxon>
        <taxon>Pseudomonadati</taxon>
        <taxon>Pseudomonadota</taxon>
        <taxon>Betaproteobacteria</taxon>
        <taxon>Burkholderiales</taxon>
        <taxon>Comamonadaceae</taxon>
        <taxon>Delftia</taxon>
    </lineage>
</organism>
<gene>
    <name evidence="8" type="ORF">SAMN05421547_104289</name>
</gene>
<feature type="transmembrane region" description="Helical" evidence="6">
    <location>
        <begin position="174"/>
        <end position="197"/>
    </location>
</feature>